<gene>
    <name evidence="11" type="ORF">NQT62_13830</name>
</gene>
<dbReference type="EMBL" id="JANIGO010000005">
    <property type="protein sequence ID" value="MCQ8897516.1"/>
    <property type="molecule type" value="Genomic_DNA"/>
</dbReference>
<feature type="coiled-coil region" evidence="8">
    <location>
        <begin position="83"/>
        <end position="110"/>
    </location>
</feature>
<dbReference type="InterPro" id="IPR018035">
    <property type="entry name" value="Flagellar_FliH/T3SS_HrpE"/>
</dbReference>
<feature type="domain" description="Flagellar assembly protein FliH/Type III secretion system HrpE" evidence="10">
    <location>
        <begin position="88"/>
        <end position="220"/>
    </location>
</feature>
<keyword evidence="5" id="KW-1005">Bacterial flagellum biogenesis</keyword>
<proteinExistence type="inferred from homology"/>
<keyword evidence="4" id="KW-0813">Transport</keyword>
<evidence type="ECO:0000256" key="4">
    <source>
        <dbReference type="ARBA" id="ARBA00022448"/>
    </source>
</evidence>
<dbReference type="RefSeq" id="WP_256765321.1">
    <property type="nucleotide sequence ID" value="NZ_JANIGO010000005.1"/>
</dbReference>
<keyword evidence="8" id="KW-0175">Coiled coil</keyword>
<evidence type="ECO:0000256" key="3">
    <source>
        <dbReference type="ARBA" id="ARBA00016507"/>
    </source>
</evidence>
<evidence type="ECO:0000256" key="7">
    <source>
        <dbReference type="ARBA" id="ARBA00023225"/>
    </source>
</evidence>
<dbReference type="InterPro" id="IPR051472">
    <property type="entry name" value="T3SS_Stator/FliH"/>
</dbReference>
<comment type="function">
    <text evidence="1">Needed for flagellar regrowth and assembly.</text>
</comment>
<evidence type="ECO:0000313" key="12">
    <source>
        <dbReference type="Proteomes" id="UP001204142"/>
    </source>
</evidence>
<dbReference type="PANTHER" id="PTHR34982">
    <property type="entry name" value="YOP PROTEINS TRANSLOCATION PROTEIN L"/>
    <property type="match status" value="1"/>
</dbReference>
<protein>
    <recommendedName>
        <fullName evidence="3">Flagellar assembly protein FliH</fullName>
    </recommendedName>
</protein>
<evidence type="ECO:0000256" key="6">
    <source>
        <dbReference type="ARBA" id="ARBA00022927"/>
    </source>
</evidence>
<keyword evidence="12" id="KW-1185">Reference proteome</keyword>
<evidence type="ECO:0000256" key="5">
    <source>
        <dbReference type="ARBA" id="ARBA00022795"/>
    </source>
</evidence>
<keyword evidence="7" id="KW-1006">Bacterial flagellum protein export</keyword>
<organism evidence="11 12">
    <name type="scientific">Limnobacter humi</name>
    <dbReference type="NCBI Taxonomy" id="1778671"/>
    <lineage>
        <taxon>Bacteria</taxon>
        <taxon>Pseudomonadati</taxon>
        <taxon>Pseudomonadota</taxon>
        <taxon>Betaproteobacteria</taxon>
        <taxon>Burkholderiales</taxon>
        <taxon>Burkholderiaceae</taxon>
        <taxon>Limnobacter</taxon>
    </lineage>
</organism>
<reference evidence="11 12" key="1">
    <citation type="submission" date="2022-07" db="EMBL/GenBank/DDBJ databases">
        <authorList>
            <person name="Xamxidin M."/>
            <person name="Wu M."/>
        </authorList>
    </citation>
    <scope>NUCLEOTIDE SEQUENCE [LARGE SCALE GENOMIC DNA]</scope>
    <source>
        <strain evidence="11 12">NBRC 111650</strain>
    </source>
</reference>
<dbReference type="Pfam" id="PF02108">
    <property type="entry name" value="FliH"/>
    <property type="match status" value="1"/>
</dbReference>
<dbReference type="Proteomes" id="UP001204142">
    <property type="component" value="Unassembled WGS sequence"/>
</dbReference>
<feature type="region of interest" description="Disordered" evidence="9">
    <location>
        <begin position="57"/>
        <end position="76"/>
    </location>
</feature>
<name>A0ABT1WK87_9BURK</name>
<dbReference type="PANTHER" id="PTHR34982:SF1">
    <property type="entry name" value="FLAGELLAR ASSEMBLY PROTEIN FLIH"/>
    <property type="match status" value="1"/>
</dbReference>
<accession>A0ABT1WK87</accession>
<evidence type="ECO:0000256" key="8">
    <source>
        <dbReference type="SAM" id="Coils"/>
    </source>
</evidence>
<evidence type="ECO:0000259" key="10">
    <source>
        <dbReference type="Pfam" id="PF02108"/>
    </source>
</evidence>
<sequence>MLLSKRIVKGVETATPWKALAPDSNNPIGDLLAHKALIKQREEDIIRKAQALRQKEHDVEQVVHQSREQGYEDGHREGYNDGLKLANEEAARLAQVCVQLQAELSAIQNRLAERMLDLVVVSARQVVQDHTVRCPESIAALLKAAIQSISADVVYITVAAAPATIANMQYHLQALGPLSTQVQQSVAVNFKEDPRLAEGGFMVYHTAGQMDYSLETRWRNVFSALSDQPEHLHHAQPG</sequence>
<evidence type="ECO:0000256" key="9">
    <source>
        <dbReference type="SAM" id="MobiDB-lite"/>
    </source>
</evidence>
<evidence type="ECO:0000313" key="11">
    <source>
        <dbReference type="EMBL" id="MCQ8897516.1"/>
    </source>
</evidence>
<keyword evidence="6" id="KW-0653">Protein transport</keyword>
<comment type="caution">
    <text evidence="11">The sequence shown here is derived from an EMBL/GenBank/DDBJ whole genome shotgun (WGS) entry which is preliminary data.</text>
</comment>
<evidence type="ECO:0000256" key="1">
    <source>
        <dbReference type="ARBA" id="ARBA00003041"/>
    </source>
</evidence>
<evidence type="ECO:0000256" key="2">
    <source>
        <dbReference type="ARBA" id="ARBA00006602"/>
    </source>
</evidence>
<comment type="similarity">
    <text evidence="2">Belongs to the FliH family.</text>
</comment>